<gene>
    <name evidence="2" type="ORF">ABNF92_19355</name>
</gene>
<dbReference type="GO" id="GO:0016746">
    <property type="term" value="F:acyltransferase activity"/>
    <property type="evidence" value="ECO:0007669"/>
    <property type="project" value="UniProtKB-KW"/>
</dbReference>
<dbReference type="RefSeq" id="WP_349343054.1">
    <property type="nucleotide sequence ID" value="NZ_CP157802.1"/>
</dbReference>
<evidence type="ECO:0000259" key="1">
    <source>
        <dbReference type="Pfam" id="PF13480"/>
    </source>
</evidence>
<dbReference type="Gene3D" id="3.40.630.30">
    <property type="match status" value="1"/>
</dbReference>
<dbReference type="EMBL" id="CP157802">
    <property type="protein sequence ID" value="XBQ19568.1"/>
    <property type="molecule type" value="Genomic_DNA"/>
</dbReference>
<dbReference type="KEGG" id="mamm:ABNF92_19355"/>
<sequence>MQTVSLADLCCEEASIEPDALAEEWRDLEQWATNTVFLSWQWIGVWLSVFQPRAKLLRVKHGNRLVGMGIVVRSTERRHSVFLSRCLYLHQTGLESEDQIWIEYNGFLAGRGYEFAVAVACLDHLKRRERDWDEFVIGAADEIYVQSLSEAAGLFSHIRWEAPCFGIDLTSLRSGGQSYLESLSGNSRHQIRRSLRLYEQLGEVELHRPKTLEEAELVWGSIAPYHLARWGDKPGESGFANPDFVRFHQNLIRSNWKNGGVDLIVLKAGEEIIAIFYNFLYRNRVYFYLAGIRSESDNRLKPGMLGHALCVEDYLERGFDFYDFMGGEERYKRQLGVRHQYLVRAGLQRDRWKFRAERAARTIKNRWELM</sequence>
<feature type="domain" description="BioF2-like acetyltransferase" evidence="1">
    <location>
        <begin position="186"/>
        <end position="333"/>
    </location>
</feature>
<dbReference type="AlphaFoldDB" id="A0AAU7MM31"/>
<dbReference type="InterPro" id="IPR016181">
    <property type="entry name" value="Acyl_CoA_acyltransferase"/>
</dbReference>
<organism evidence="2">
    <name type="scientific">Marinobacter sp. MMG032</name>
    <dbReference type="NCBI Taxonomy" id="3158548"/>
    <lineage>
        <taxon>Bacteria</taxon>
        <taxon>Pseudomonadati</taxon>
        <taxon>Pseudomonadota</taxon>
        <taxon>Gammaproteobacteria</taxon>
        <taxon>Pseudomonadales</taxon>
        <taxon>Marinobacteraceae</taxon>
        <taxon>Marinobacter</taxon>
    </lineage>
</organism>
<proteinExistence type="predicted"/>
<dbReference type="InterPro" id="IPR038740">
    <property type="entry name" value="BioF2-like_GNAT_dom"/>
</dbReference>
<dbReference type="SUPFAM" id="SSF55729">
    <property type="entry name" value="Acyl-CoA N-acyltransferases (Nat)"/>
    <property type="match status" value="1"/>
</dbReference>
<evidence type="ECO:0000313" key="2">
    <source>
        <dbReference type="EMBL" id="XBQ19568.1"/>
    </source>
</evidence>
<dbReference type="EC" id="2.3.1.-" evidence="2"/>
<name>A0AAU7MM31_9GAMM</name>
<keyword evidence="2" id="KW-0808">Transferase</keyword>
<dbReference type="Pfam" id="PF13480">
    <property type="entry name" value="Acetyltransf_6"/>
    <property type="match status" value="1"/>
</dbReference>
<protein>
    <submittedName>
        <fullName evidence="2">GNAT family N-acetyltransferase</fullName>
        <ecNumber evidence="2">2.3.1.-</ecNumber>
    </submittedName>
</protein>
<reference evidence="2" key="1">
    <citation type="submission" date="2024-05" db="EMBL/GenBank/DDBJ databases">
        <title>Draft Genome Sequences of Flagellimonas sp. MMG031 and Marinobacter sp. MMG032 Isolated from the dinoflagellate Symbiodinium pilosum.</title>
        <authorList>
            <person name="Shikuma N.J."/>
            <person name="Farrell M.V."/>
        </authorList>
    </citation>
    <scope>NUCLEOTIDE SEQUENCE</scope>
    <source>
        <strain evidence="2">MMG032</strain>
    </source>
</reference>
<accession>A0AAU7MM31</accession>
<keyword evidence="2" id="KW-0012">Acyltransferase</keyword>